<reference evidence="4" key="1">
    <citation type="submission" date="2005-03" db="EMBL/GenBank/DDBJ databases">
        <title>Comparison of the complete genome sequences of Rhodococcus erythropolis PR4 and Rhodococcus opacus B4.</title>
        <authorList>
            <person name="Takarada H."/>
            <person name="Sekine M."/>
            <person name="Hosoyama A."/>
            <person name="Yamada R."/>
            <person name="Fujisawa T."/>
            <person name="Omata S."/>
            <person name="Shimizu A."/>
            <person name="Tsukatani N."/>
            <person name="Tanikawa S."/>
            <person name="Fujita N."/>
            <person name="Harayama S."/>
        </authorList>
    </citation>
    <scope>NUCLEOTIDE SEQUENCE [LARGE SCALE GENOMIC DNA]</scope>
    <source>
        <strain evidence="4">PR4 / NBRC 100887</strain>
        <plasmid evidence="4">pREC1</plasmid>
    </source>
</reference>
<organism evidence="3 4">
    <name type="scientific">Rhodococcus erythropolis (strain PR4 / NBRC 100887)</name>
    <dbReference type="NCBI Taxonomy" id="234621"/>
    <lineage>
        <taxon>Bacteria</taxon>
        <taxon>Bacillati</taxon>
        <taxon>Actinomycetota</taxon>
        <taxon>Actinomycetes</taxon>
        <taxon>Mycobacteriales</taxon>
        <taxon>Nocardiaceae</taxon>
        <taxon>Rhodococcus</taxon>
        <taxon>Rhodococcus erythropolis group</taxon>
    </lineage>
</organism>
<dbReference type="RefSeq" id="WP_011331170.1">
    <property type="nucleotide sequence ID" value="NC_007486.1"/>
</dbReference>
<evidence type="ECO:0000313" key="4">
    <source>
        <dbReference type="Proteomes" id="UP000002204"/>
    </source>
</evidence>
<feature type="region of interest" description="Disordered" evidence="1">
    <location>
        <begin position="219"/>
        <end position="238"/>
    </location>
</feature>
<keyword evidence="3" id="KW-0614">Plasmid</keyword>
<evidence type="ECO:0000256" key="1">
    <source>
        <dbReference type="SAM" id="MobiDB-lite"/>
    </source>
</evidence>
<proteinExistence type="predicted"/>
<accession>Q3L947</accession>
<keyword evidence="2" id="KW-0812">Transmembrane</keyword>
<dbReference type="HOGENOM" id="CLU_1165119_0_0_11"/>
<evidence type="ECO:0000256" key="2">
    <source>
        <dbReference type="SAM" id="Phobius"/>
    </source>
</evidence>
<evidence type="ECO:0000313" key="3">
    <source>
        <dbReference type="EMBL" id="BAE46266.1"/>
    </source>
</evidence>
<feature type="compositionally biased region" description="Basic and acidic residues" evidence="1">
    <location>
        <begin position="229"/>
        <end position="238"/>
    </location>
</feature>
<keyword evidence="2" id="KW-1133">Transmembrane helix</keyword>
<sequence length="238" mass="25972">MNTGIDLVCACPPPVTMSWRAIISSMIFAIVVGVLIVGVVAVRRWLNSRRPSSSALSRAQTEHSTFEPCGKDTTFENSLDDVDTTFEDCVNEAVEQARADLLVLAQDPWFQMSAWNLAGVVTDAVAALRAAAKAGSDDTGIESDASVLARDGVLIDALNDATHDLARYPHDAFGSYMAGMRACDRMDSATEYTRRQLNEMWIPSPYRPMNYANSIYGPFPAEPAWPPSKTERSTSEEG</sequence>
<dbReference type="Proteomes" id="UP000002204">
    <property type="component" value="Plasmid pREC1"/>
</dbReference>
<dbReference type="AlphaFoldDB" id="Q3L947"/>
<dbReference type="EMBL" id="AP008932">
    <property type="protein sequence ID" value="BAE46266.1"/>
    <property type="molecule type" value="Genomic_DNA"/>
</dbReference>
<geneLocation type="plasmid" evidence="3 4">
    <name>pREC1</name>
</geneLocation>
<name>Q3L947_RHOE4</name>
<reference evidence="3 4" key="2">
    <citation type="journal article" date="2006" name="Environ. Microbiol.">
        <title>Sequence analysis of three plasmids harboured in Rhodococcus erythropolis strain PR4.</title>
        <authorList>
            <person name="Sekine M."/>
            <person name="Tanikawa S."/>
            <person name="Omata S."/>
            <person name="Saito M."/>
            <person name="Fujisawa T."/>
            <person name="Tsukatani N."/>
            <person name="Tajima T."/>
            <person name="Sekigawa T."/>
            <person name="Kosugi H."/>
            <person name="Matsuo Y."/>
            <person name="Nishiko R."/>
            <person name="Imamura K."/>
            <person name="Ito M."/>
            <person name="Narita H."/>
            <person name="Tago S."/>
            <person name="Fujita N."/>
            <person name="Harayama S."/>
        </authorList>
    </citation>
    <scope>NUCLEOTIDE SEQUENCE [LARGE SCALE GENOMIC DNA]</scope>
    <source>
        <strain evidence="4">PR4 / NBRC 100887</strain>
        <plasmid evidence="3 4">pREC1</plasmid>
    </source>
</reference>
<feature type="transmembrane region" description="Helical" evidence="2">
    <location>
        <begin position="22"/>
        <end position="42"/>
    </location>
</feature>
<dbReference type="KEGG" id="rer:RER_pREC1-00250"/>
<gene>
    <name evidence="3" type="ordered locus">RER_pREC1-00250</name>
</gene>
<keyword evidence="2" id="KW-0472">Membrane</keyword>
<protein>
    <submittedName>
        <fullName evidence="3">Uncharacterized protein</fullName>
    </submittedName>
</protein>